<reference evidence="3 4" key="1">
    <citation type="submission" date="2017-08" db="EMBL/GenBank/DDBJ databases">
        <title>Substantial Increase in Enzyme Production by Combined Drug-Resistance Mutations in Paenibacillus agaridevorans.</title>
        <authorList>
            <person name="Tanaka Y."/>
            <person name="Funane K."/>
            <person name="Hosaka T."/>
            <person name="Shiwa Y."/>
            <person name="Fujita N."/>
            <person name="Miyazaki T."/>
            <person name="Yoshikawa H."/>
            <person name="Murakami K."/>
            <person name="Kasahara K."/>
            <person name="Inaoka T."/>
            <person name="Hiraga Y."/>
            <person name="Ochi K."/>
        </authorList>
    </citation>
    <scope>NUCLEOTIDE SEQUENCE [LARGE SCALE GENOMIC DNA]</scope>
    <source>
        <strain evidence="3 4">T-3040</strain>
    </source>
</reference>
<dbReference type="RefSeq" id="WP_181376895.1">
    <property type="nucleotide sequence ID" value="NZ_BDQX01000362.1"/>
</dbReference>
<feature type="chain" id="PRO_5015339861" evidence="1">
    <location>
        <begin position="28"/>
        <end position="413"/>
    </location>
</feature>
<feature type="domain" description="SLH" evidence="2">
    <location>
        <begin position="181"/>
        <end position="244"/>
    </location>
</feature>
<accession>A0A2R5F3F7</accession>
<dbReference type="Pfam" id="PF00395">
    <property type="entry name" value="SLH"/>
    <property type="match status" value="2"/>
</dbReference>
<feature type="signal peptide" evidence="1">
    <location>
        <begin position="1"/>
        <end position="27"/>
    </location>
</feature>
<evidence type="ECO:0000259" key="2">
    <source>
        <dbReference type="PROSITE" id="PS51272"/>
    </source>
</evidence>
<organism evidence="3 4">
    <name type="scientific">Paenibacillus agaridevorans</name>
    <dbReference type="NCBI Taxonomy" id="171404"/>
    <lineage>
        <taxon>Bacteria</taxon>
        <taxon>Bacillati</taxon>
        <taxon>Bacillota</taxon>
        <taxon>Bacilli</taxon>
        <taxon>Bacillales</taxon>
        <taxon>Paenibacillaceae</taxon>
        <taxon>Paenibacillus</taxon>
    </lineage>
</organism>
<dbReference type="EMBL" id="BDQX01000362">
    <property type="protein sequence ID" value="GBG10963.1"/>
    <property type="molecule type" value="Genomic_DNA"/>
</dbReference>
<evidence type="ECO:0000313" key="3">
    <source>
        <dbReference type="EMBL" id="GBG10963.1"/>
    </source>
</evidence>
<dbReference type="PROSITE" id="PS51272">
    <property type="entry name" value="SLH"/>
    <property type="match status" value="2"/>
</dbReference>
<dbReference type="Proteomes" id="UP000245202">
    <property type="component" value="Unassembled WGS sequence"/>
</dbReference>
<dbReference type="AlphaFoldDB" id="A0A2R5F3F7"/>
<gene>
    <name evidence="3" type="ORF">PAT3040_05737</name>
</gene>
<protein>
    <submittedName>
        <fullName evidence="3">S-layer domain protein</fullName>
    </submittedName>
</protein>
<dbReference type="PANTHER" id="PTHR43308:SF5">
    <property type="entry name" value="S-LAYER PROTEIN _ PEPTIDOGLYCAN ENDO-BETA-N-ACETYLGLUCOSAMINIDASE"/>
    <property type="match status" value="1"/>
</dbReference>
<name>A0A2R5F3F7_9BACL</name>
<proteinExistence type="predicted"/>
<evidence type="ECO:0000256" key="1">
    <source>
        <dbReference type="SAM" id="SignalP"/>
    </source>
</evidence>
<feature type="domain" description="SLH" evidence="2">
    <location>
        <begin position="29"/>
        <end position="92"/>
    </location>
</feature>
<dbReference type="InterPro" id="IPR051465">
    <property type="entry name" value="Cell_Envelope_Struct_Comp"/>
</dbReference>
<keyword evidence="4" id="KW-1185">Reference proteome</keyword>
<evidence type="ECO:0000313" key="4">
    <source>
        <dbReference type="Proteomes" id="UP000245202"/>
    </source>
</evidence>
<comment type="caution">
    <text evidence="3">The sequence shown here is derived from an EMBL/GenBank/DDBJ whole genome shotgun (WGS) entry which is preliminary data.</text>
</comment>
<dbReference type="PANTHER" id="PTHR43308">
    <property type="entry name" value="OUTER MEMBRANE PROTEIN ALPHA-RELATED"/>
    <property type="match status" value="1"/>
</dbReference>
<keyword evidence="1" id="KW-0732">Signal</keyword>
<sequence length="413" mass="46261">MKRVLYLWVGLIFLVAAALPQPAYVSAASTAAAFNDIGNHWAKDTIQAMVSRGVLDGYPDGSFRPEEPVQVDQFVKMLILSYSELHQNGSRSWKTNFLNTLSPENQAIIKQDYRYFSFKPNTVGYWAKDFIDIASDLHFLNKSRYTDFQGDMTRENVAEVLYYTLQETEFLEDGLFGQKMAQSYGDITSATEREQRFIAEALVKGIMEGYPNGFFGVGNKVTRAQALVILNRLTDKESRIKIAVSPDKLERLVPTQAGGDKIVIFPDKRMWDMYDSLAAIGQLRGANYDLFDTTLRLYKDQSEKEQVQNRPSGSAAVQEEAAIWLDPAYNTFGITIRLRDGSLARNQEVVEQFANGLFGYNAFAFKELFASVCDKLSRGEAVTSTYSQIGGDAVNVLVDNSAKTVIFTVAAKK</sequence>
<dbReference type="InterPro" id="IPR001119">
    <property type="entry name" value="SLH_dom"/>
</dbReference>